<dbReference type="PANTHER" id="PTHR43800">
    <property type="entry name" value="PEPTIDYL-LYSINE N-ACETYLTRANSFERASE YJAB"/>
    <property type="match status" value="1"/>
</dbReference>
<evidence type="ECO:0000256" key="2">
    <source>
        <dbReference type="ARBA" id="ARBA00023315"/>
    </source>
</evidence>
<dbReference type="InterPro" id="IPR016181">
    <property type="entry name" value="Acyl_CoA_acyltransferase"/>
</dbReference>
<evidence type="ECO:0000313" key="4">
    <source>
        <dbReference type="EMBL" id="MDQ0362630.1"/>
    </source>
</evidence>
<feature type="domain" description="N-acetyltransferase" evidence="3">
    <location>
        <begin position="1"/>
        <end position="148"/>
    </location>
</feature>
<protein>
    <submittedName>
        <fullName evidence="4">Acetyltransferase</fullName>
        <ecNumber evidence="4">2.3.1.-</ecNumber>
    </submittedName>
</protein>
<dbReference type="Gene3D" id="3.40.630.30">
    <property type="match status" value="1"/>
</dbReference>
<dbReference type="InterPro" id="IPR000182">
    <property type="entry name" value="GNAT_dom"/>
</dbReference>
<dbReference type="RefSeq" id="WP_307410412.1">
    <property type="nucleotide sequence ID" value="NZ_JAUSUR010000007.1"/>
</dbReference>
<dbReference type="NCBIfam" id="NF007807">
    <property type="entry name" value="PRK10514.1"/>
    <property type="match status" value="1"/>
</dbReference>
<dbReference type="EC" id="2.3.1.-" evidence="4"/>
<comment type="caution">
    <text evidence="4">The sequence shown here is derived from an EMBL/GenBank/DDBJ whole genome shotgun (WGS) entry which is preliminary data.</text>
</comment>
<proteinExistence type="predicted"/>
<keyword evidence="2 4" id="KW-0012">Acyltransferase</keyword>
<gene>
    <name evidence="4" type="ORF">J2S15_003384</name>
</gene>
<keyword evidence="5" id="KW-1185">Reference proteome</keyword>
<dbReference type="EMBL" id="JAUSUR010000007">
    <property type="protein sequence ID" value="MDQ0362630.1"/>
    <property type="molecule type" value="Genomic_DNA"/>
</dbReference>
<sequence length="148" mass="17314">MKIYEIQNRTDVLIDQLYWVWKHSVKATHLFLSDQEIENIAELIPTYLNKTTHLIVAENELNEPVAFMGIDDKKLEMLFIDPNERGKGLGKELINYGIAHYDINELGVNEQNEQATAFYKHMGFQTYNRSETDEQGNPYPILYMKKSK</sequence>
<reference evidence="4 5" key="1">
    <citation type="submission" date="2023-07" db="EMBL/GenBank/DDBJ databases">
        <title>Genomic Encyclopedia of Type Strains, Phase IV (KMG-IV): sequencing the most valuable type-strain genomes for metagenomic binning, comparative biology and taxonomic classification.</title>
        <authorList>
            <person name="Goeker M."/>
        </authorList>
    </citation>
    <scope>NUCLEOTIDE SEQUENCE [LARGE SCALE GENOMIC DNA]</scope>
    <source>
        <strain evidence="4 5">DSM 16784</strain>
    </source>
</reference>
<dbReference type="PROSITE" id="PS51186">
    <property type="entry name" value="GNAT"/>
    <property type="match status" value="1"/>
</dbReference>
<accession>A0ABU0E807</accession>
<keyword evidence="1 4" id="KW-0808">Transferase</keyword>
<evidence type="ECO:0000313" key="5">
    <source>
        <dbReference type="Proteomes" id="UP001230220"/>
    </source>
</evidence>
<dbReference type="PANTHER" id="PTHR43800:SF1">
    <property type="entry name" value="PEPTIDYL-LYSINE N-ACETYLTRANSFERASE YJAB"/>
    <property type="match status" value="1"/>
</dbReference>
<name>A0ABU0E807_9FIRM</name>
<dbReference type="Pfam" id="PF13673">
    <property type="entry name" value="Acetyltransf_10"/>
    <property type="match status" value="1"/>
</dbReference>
<organism evidence="4 5">
    <name type="scientific">Breznakia pachnodae</name>
    <dbReference type="NCBI Taxonomy" id="265178"/>
    <lineage>
        <taxon>Bacteria</taxon>
        <taxon>Bacillati</taxon>
        <taxon>Bacillota</taxon>
        <taxon>Erysipelotrichia</taxon>
        <taxon>Erysipelotrichales</taxon>
        <taxon>Erysipelotrichaceae</taxon>
        <taxon>Breznakia</taxon>
    </lineage>
</organism>
<dbReference type="SUPFAM" id="SSF55729">
    <property type="entry name" value="Acyl-CoA N-acyltransferases (Nat)"/>
    <property type="match status" value="1"/>
</dbReference>
<dbReference type="Proteomes" id="UP001230220">
    <property type="component" value="Unassembled WGS sequence"/>
</dbReference>
<dbReference type="CDD" id="cd04301">
    <property type="entry name" value="NAT_SF"/>
    <property type="match status" value="1"/>
</dbReference>
<evidence type="ECO:0000259" key="3">
    <source>
        <dbReference type="PROSITE" id="PS51186"/>
    </source>
</evidence>
<evidence type="ECO:0000256" key="1">
    <source>
        <dbReference type="ARBA" id="ARBA00022679"/>
    </source>
</evidence>
<dbReference type="GO" id="GO:0016746">
    <property type="term" value="F:acyltransferase activity"/>
    <property type="evidence" value="ECO:0007669"/>
    <property type="project" value="UniProtKB-KW"/>
</dbReference>